<dbReference type="RefSeq" id="WP_125962983.1">
    <property type="nucleotide sequence ID" value="NZ_QXGM01000001.1"/>
</dbReference>
<sequence length="282" mass="31535">MPYDLKSAEFNEALLKRAENIYAAFFDIDGTLTSFTTNSVPESTIEALHELQQRGICIFICTGRAPSFLSVVLDRIPITFDGIVGLNGQYCVVDNEIIRSKPLEPRDVRTIIDWLNEHPEIVASFCEEDYVYFNHANEQMKAQWKSLGKTAPKVFFDDPMKRTLDHDTFQISPYISYEQECDIVSRCDNVRGVRWAPSFSDLITGDGGKHRGIETVMEHFGWTCEQAIAFGDSGNDIDMLQAAGIGVAMGNAAADVQQEADIVTDDVDHDGIMHALTTLRIL</sequence>
<dbReference type="PANTHER" id="PTHR10000">
    <property type="entry name" value="PHOSPHOSERINE PHOSPHATASE"/>
    <property type="match status" value="1"/>
</dbReference>
<proteinExistence type="predicted"/>
<reference evidence="1 2" key="1">
    <citation type="submission" date="2018-09" db="EMBL/GenBank/DDBJ databases">
        <title>Characterization of the phylogenetic diversity of five novel species belonging to the genus Bifidobacterium.</title>
        <authorList>
            <person name="Lugli G.A."/>
            <person name="Duranti S."/>
            <person name="Milani C."/>
        </authorList>
    </citation>
    <scope>NUCLEOTIDE SEQUENCE [LARGE SCALE GENOMIC DNA]</scope>
    <source>
        <strain evidence="1 2">2036B</strain>
    </source>
</reference>
<dbReference type="InterPro" id="IPR000150">
    <property type="entry name" value="Cof"/>
</dbReference>
<dbReference type="OrthoDB" id="3180855at2"/>
<dbReference type="GO" id="GO:0005829">
    <property type="term" value="C:cytosol"/>
    <property type="evidence" value="ECO:0007669"/>
    <property type="project" value="TreeGrafter"/>
</dbReference>
<dbReference type="SFLD" id="SFLDG01140">
    <property type="entry name" value="C2.B:_Phosphomannomutase_and_P"/>
    <property type="match status" value="1"/>
</dbReference>
<dbReference type="GO" id="GO:0016791">
    <property type="term" value="F:phosphatase activity"/>
    <property type="evidence" value="ECO:0007669"/>
    <property type="project" value="UniProtKB-ARBA"/>
</dbReference>
<dbReference type="SUPFAM" id="SSF56784">
    <property type="entry name" value="HAD-like"/>
    <property type="match status" value="1"/>
</dbReference>
<dbReference type="InterPro" id="IPR023214">
    <property type="entry name" value="HAD_sf"/>
</dbReference>
<dbReference type="NCBIfam" id="TIGR00099">
    <property type="entry name" value="Cof-subfamily"/>
    <property type="match status" value="1"/>
</dbReference>
<protein>
    <submittedName>
        <fullName evidence="1">Hydrolase</fullName>
    </submittedName>
</protein>
<dbReference type="NCBIfam" id="TIGR01484">
    <property type="entry name" value="HAD-SF-IIB"/>
    <property type="match status" value="1"/>
</dbReference>
<dbReference type="InterPro" id="IPR036412">
    <property type="entry name" value="HAD-like_sf"/>
</dbReference>
<accession>A0A430FSF5</accession>
<dbReference type="Gene3D" id="3.40.50.1000">
    <property type="entry name" value="HAD superfamily/HAD-like"/>
    <property type="match status" value="1"/>
</dbReference>
<organism evidence="1 2">
    <name type="scientific">Bifidobacterium dolichotidis</name>
    <dbReference type="NCBI Taxonomy" id="2306976"/>
    <lineage>
        <taxon>Bacteria</taxon>
        <taxon>Bacillati</taxon>
        <taxon>Actinomycetota</taxon>
        <taxon>Actinomycetes</taxon>
        <taxon>Bifidobacteriales</taxon>
        <taxon>Bifidobacteriaceae</taxon>
        <taxon>Bifidobacterium</taxon>
    </lineage>
</organism>
<dbReference type="EMBL" id="QXGM01000001">
    <property type="protein sequence ID" value="RSX55793.1"/>
    <property type="molecule type" value="Genomic_DNA"/>
</dbReference>
<dbReference type="Proteomes" id="UP000287609">
    <property type="component" value="Unassembled WGS sequence"/>
</dbReference>
<dbReference type="Gene3D" id="3.30.1240.10">
    <property type="match status" value="1"/>
</dbReference>
<dbReference type="SFLD" id="SFLDS00003">
    <property type="entry name" value="Haloacid_Dehalogenase"/>
    <property type="match status" value="1"/>
</dbReference>
<dbReference type="PROSITE" id="PS01229">
    <property type="entry name" value="COF_2"/>
    <property type="match status" value="1"/>
</dbReference>
<dbReference type="Pfam" id="PF08282">
    <property type="entry name" value="Hydrolase_3"/>
    <property type="match status" value="1"/>
</dbReference>
<comment type="caution">
    <text evidence="1">The sequence shown here is derived from an EMBL/GenBank/DDBJ whole genome shotgun (WGS) entry which is preliminary data.</text>
</comment>
<dbReference type="InterPro" id="IPR006379">
    <property type="entry name" value="HAD-SF_hydro_IIB"/>
</dbReference>
<evidence type="ECO:0000313" key="2">
    <source>
        <dbReference type="Proteomes" id="UP000287609"/>
    </source>
</evidence>
<keyword evidence="1" id="KW-0378">Hydrolase</keyword>
<evidence type="ECO:0000313" key="1">
    <source>
        <dbReference type="EMBL" id="RSX55793.1"/>
    </source>
</evidence>
<name>A0A430FSF5_9BIFI</name>
<dbReference type="GO" id="GO:0000287">
    <property type="term" value="F:magnesium ion binding"/>
    <property type="evidence" value="ECO:0007669"/>
    <property type="project" value="TreeGrafter"/>
</dbReference>
<dbReference type="AlphaFoldDB" id="A0A430FSF5"/>
<gene>
    <name evidence="1" type="ORF">D2E26_0356</name>
</gene>
<dbReference type="PANTHER" id="PTHR10000:SF25">
    <property type="entry name" value="PHOSPHATASE YKRA-RELATED"/>
    <property type="match status" value="1"/>
</dbReference>
<keyword evidence="2" id="KW-1185">Reference proteome</keyword>